<sequence length="94" mass="11023">MRKRSGSAKMCIPENVARVEEVFSRSPRHSAHKHALQLDILECSVWQTFHKELQYKPYKMQIVQKLNVNNLQRDYAFARKCWNSRMTAQACAAI</sequence>
<name>A0A087UUR1_STEMI</name>
<reference evidence="1 2" key="1">
    <citation type="submission" date="2013-11" db="EMBL/GenBank/DDBJ databases">
        <title>Genome sequencing of Stegodyphus mimosarum.</title>
        <authorList>
            <person name="Bechsgaard J."/>
        </authorList>
    </citation>
    <scope>NUCLEOTIDE SEQUENCE [LARGE SCALE GENOMIC DNA]</scope>
</reference>
<accession>A0A087UUR1</accession>
<gene>
    <name evidence="1" type="ORF">X975_11133</name>
</gene>
<dbReference type="AlphaFoldDB" id="A0A087UUR1"/>
<evidence type="ECO:0000313" key="1">
    <source>
        <dbReference type="EMBL" id="KFM81100.1"/>
    </source>
</evidence>
<dbReference type="Proteomes" id="UP000054359">
    <property type="component" value="Unassembled WGS sequence"/>
</dbReference>
<proteinExistence type="predicted"/>
<protein>
    <submittedName>
        <fullName evidence="1">Uncharacterized protein</fullName>
    </submittedName>
</protein>
<dbReference type="OrthoDB" id="9979538at2759"/>
<dbReference type="EMBL" id="KK121735">
    <property type="protein sequence ID" value="KFM81100.1"/>
    <property type="molecule type" value="Genomic_DNA"/>
</dbReference>
<organism evidence="1 2">
    <name type="scientific">Stegodyphus mimosarum</name>
    <name type="common">African social velvet spider</name>
    <dbReference type="NCBI Taxonomy" id="407821"/>
    <lineage>
        <taxon>Eukaryota</taxon>
        <taxon>Metazoa</taxon>
        <taxon>Ecdysozoa</taxon>
        <taxon>Arthropoda</taxon>
        <taxon>Chelicerata</taxon>
        <taxon>Arachnida</taxon>
        <taxon>Araneae</taxon>
        <taxon>Araneomorphae</taxon>
        <taxon>Entelegynae</taxon>
        <taxon>Eresoidea</taxon>
        <taxon>Eresidae</taxon>
        <taxon>Stegodyphus</taxon>
    </lineage>
</organism>
<keyword evidence="2" id="KW-1185">Reference proteome</keyword>
<evidence type="ECO:0000313" key="2">
    <source>
        <dbReference type="Proteomes" id="UP000054359"/>
    </source>
</evidence>
<feature type="non-terminal residue" evidence="1">
    <location>
        <position position="94"/>
    </location>
</feature>